<dbReference type="GO" id="GO:0003700">
    <property type="term" value="F:DNA-binding transcription factor activity"/>
    <property type="evidence" value="ECO:0007669"/>
    <property type="project" value="InterPro"/>
</dbReference>
<keyword evidence="3" id="KW-0804">Transcription</keyword>
<dbReference type="InterPro" id="IPR018060">
    <property type="entry name" value="HTH_AraC"/>
</dbReference>
<feature type="domain" description="HTH araC/xylS-type" evidence="4">
    <location>
        <begin position="185"/>
        <end position="283"/>
    </location>
</feature>
<comment type="caution">
    <text evidence="5">The sequence shown here is derived from an EMBL/GenBank/DDBJ whole genome shotgun (WGS) entry which is preliminary data.</text>
</comment>
<gene>
    <name evidence="5" type="ORF">CLV91_0384</name>
</gene>
<dbReference type="AlphaFoldDB" id="A0A495ECF5"/>
<keyword evidence="6" id="KW-1185">Reference proteome</keyword>
<dbReference type="Proteomes" id="UP000269412">
    <property type="component" value="Unassembled WGS sequence"/>
</dbReference>
<protein>
    <submittedName>
        <fullName evidence="5">Helix-turn-helix protein</fullName>
    </submittedName>
</protein>
<dbReference type="Pfam" id="PF12833">
    <property type="entry name" value="HTH_18"/>
    <property type="match status" value="1"/>
</dbReference>
<dbReference type="PANTHER" id="PTHR43280">
    <property type="entry name" value="ARAC-FAMILY TRANSCRIPTIONAL REGULATOR"/>
    <property type="match status" value="1"/>
</dbReference>
<dbReference type="InterPro" id="IPR009057">
    <property type="entry name" value="Homeodomain-like_sf"/>
</dbReference>
<name>A0A495ECF5_9FLAO</name>
<sequence>MYSILQPLKVNLLHVGFAALDSKWNFTNVISPFSRLYLITSGEAYIYHNNIEFKLKPGYLYLIPSYTYSSYKCNLNHEQYYISFFEETSKGVSVYNLVNFKYQVLANDLDIECFKRLLKINPNSSIVNSDPKTYTKNSILESFNNTNKFLSTSKLMETKALIKYFLSKFIDNEVESKKNIKRNLMEVLNYISENLHEPISVESLAKHCNLSKDYFSRTFKKQYSMGPSQYIQLRRIERAQLLLLTTKDSFLDISLRVGFYNYSYFLKIFKKIVGKTPSDFRKKQISI</sequence>
<evidence type="ECO:0000259" key="4">
    <source>
        <dbReference type="PROSITE" id="PS01124"/>
    </source>
</evidence>
<dbReference type="PROSITE" id="PS00041">
    <property type="entry name" value="HTH_ARAC_FAMILY_1"/>
    <property type="match status" value="1"/>
</dbReference>
<accession>A0A495ECF5</accession>
<evidence type="ECO:0000313" key="5">
    <source>
        <dbReference type="EMBL" id="RKR14309.1"/>
    </source>
</evidence>
<dbReference type="PRINTS" id="PR00032">
    <property type="entry name" value="HTHARAC"/>
</dbReference>
<dbReference type="Gene3D" id="1.10.10.60">
    <property type="entry name" value="Homeodomain-like"/>
    <property type="match status" value="2"/>
</dbReference>
<evidence type="ECO:0000256" key="2">
    <source>
        <dbReference type="ARBA" id="ARBA00023125"/>
    </source>
</evidence>
<dbReference type="PANTHER" id="PTHR43280:SF28">
    <property type="entry name" value="HTH-TYPE TRANSCRIPTIONAL ACTIVATOR RHAS"/>
    <property type="match status" value="1"/>
</dbReference>
<evidence type="ECO:0000313" key="6">
    <source>
        <dbReference type="Proteomes" id="UP000269412"/>
    </source>
</evidence>
<keyword evidence="1" id="KW-0805">Transcription regulation</keyword>
<dbReference type="InterPro" id="IPR018062">
    <property type="entry name" value="HTH_AraC-typ_CS"/>
</dbReference>
<dbReference type="InterPro" id="IPR020449">
    <property type="entry name" value="Tscrpt_reg_AraC-type_HTH"/>
</dbReference>
<dbReference type="PROSITE" id="PS01124">
    <property type="entry name" value="HTH_ARAC_FAMILY_2"/>
    <property type="match status" value="1"/>
</dbReference>
<keyword evidence="2" id="KW-0238">DNA-binding</keyword>
<evidence type="ECO:0000256" key="1">
    <source>
        <dbReference type="ARBA" id="ARBA00023015"/>
    </source>
</evidence>
<reference evidence="5 6" key="1">
    <citation type="submission" date="2018-10" db="EMBL/GenBank/DDBJ databases">
        <title>Genomic Encyclopedia of Archaeal and Bacterial Type Strains, Phase II (KMG-II): from individual species to whole genera.</title>
        <authorList>
            <person name="Goeker M."/>
        </authorList>
    </citation>
    <scope>NUCLEOTIDE SEQUENCE [LARGE SCALE GENOMIC DNA]</scope>
    <source>
        <strain evidence="5 6">DSM 25230</strain>
    </source>
</reference>
<dbReference type="RefSeq" id="WP_121063410.1">
    <property type="nucleotide sequence ID" value="NZ_RBIQ01000007.1"/>
</dbReference>
<dbReference type="SUPFAM" id="SSF46689">
    <property type="entry name" value="Homeodomain-like"/>
    <property type="match status" value="2"/>
</dbReference>
<evidence type="ECO:0000256" key="3">
    <source>
        <dbReference type="ARBA" id="ARBA00023163"/>
    </source>
</evidence>
<organism evidence="5 6">
    <name type="scientific">Maribacter vaceletii</name>
    <dbReference type="NCBI Taxonomy" id="1206816"/>
    <lineage>
        <taxon>Bacteria</taxon>
        <taxon>Pseudomonadati</taxon>
        <taxon>Bacteroidota</taxon>
        <taxon>Flavobacteriia</taxon>
        <taxon>Flavobacteriales</taxon>
        <taxon>Flavobacteriaceae</taxon>
        <taxon>Maribacter</taxon>
    </lineage>
</organism>
<proteinExistence type="predicted"/>
<dbReference type="EMBL" id="RBIQ01000007">
    <property type="protein sequence ID" value="RKR14309.1"/>
    <property type="molecule type" value="Genomic_DNA"/>
</dbReference>
<dbReference type="GO" id="GO:0043565">
    <property type="term" value="F:sequence-specific DNA binding"/>
    <property type="evidence" value="ECO:0007669"/>
    <property type="project" value="InterPro"/>
</dbReference>
<dbReference type="OrthoDB" id="1007602at2"/>
<dbReference type="SMART" id="SM00342">
    <property type="entry name" value="HTH_ARAC"/>
    <property type="match status" value="1"/>
</dbReference>